<dbReference type="EMBL" id="JASBNA010000031">
    <property type="protein sequence ID" value="KAK7683313.1"/>
    <property type="molecule type" value="Genomic_DNA"/>
</dbReference>
<organism evidence="2 3">
    <name type="scientific">Cerrena zonata</name>
    <dbReference type="NCBI Taxonomy" id="2478898"/>
    <lineage>
        <taxon>Eukaryota</taxon>
        <taxon>Fungi</taxon>
        <taxon>Dikarya</taxon>
        <taxon>Basidiomycota</taxon>
        <taxon>Agaricomycotina</taxon>
        <taxon>Agaricomycetes</taxon>
        <taxon>Polyporales</taxon>
        <taxon>Cerrenaceae</taxon>
        <taxon>Cerrena</taxon>
    </lineage>
</organism>
<evidence type="ECO:0000313" key="3">
    <source>
        <dbReference type="Proteomes" id="UP001385951"/>
    </source>
</evidence>
<feature type="region of interest" description="Disordered" evidence="1">
    <location>
        <begin position="43"/>
        <end position="62"/>
    </location>
</feature>
<sequence>MGRVNTRAIGTVRYESSTRDEDSNVSNRQLGDNDRQTRMTALAAAKGDDGRLVNPENHVSKV</sequence>
<name>A0AAW0G080_9APHY</name>
<proteinExistence type="predicted"/>
<dbReference type="Proteomes" id="UP001385951">
    <property type="component" value="Unassembled WGS sequence"/>
</dbReference>
<protein>
    <recommendedName>
        <fullName evidence="4">Hypervirulence associated protein TUDOR domain-containing protein</fullName>
    </recommendedName>
</protein>
<reference evidence="2 3" key="1">
    <citation type="submission" date="2022-09" db="EMBL/GenBank/DDBJ databases">
        <authorList>
            <person name="Palmer J.M."/>
        </authorList>
    </citation>
    <scope>NUCLEOTIDE SEQUENCE [LARGE SCALE GENOMIC DNA]</scope>
    <source>
        <strain evidence="2 3">DSM 7382</strain>
    </source>
</reference>
<comment type="caution">
    <text evidence="2">The sequence shown here is derived from an EMBL/GenBank/DDBJ whole genome shotgun (WGS) entry which is preliminary data.</text>
</comment>
<evidence type="ECO:0000256" key="1">
    <source>
        <dbReference type="SAM" id="MobiDB-lite"/>
    </source>
</evidence>
<dbReference type="AlphaFoldDB" id="A0AAW0G080"/>
<evidence type="ECO:0000313" key="2">
    <source>
        <dbReference type="EMBL" id="KAK7683313.1"/>
    </source>
</evidence>
<feature type="region of interest" description="Disordered" evidence="1">
    <location>
        <begin position="1"/>
        <end position="36"/>
    </location>
</feature>
<gene>
    <name evidence="2" type="ORF">QCA50_013575</name>
</gene>
<accession>A0AAW0G080</accession>
<keyword evidence="3" id="KW-1185">Reference proteome</keyword>
<evidence type="ECO:0008006" key="4">
    <source>
        <dbReference type="Google" id="ProtNLM"/>
    </source>
</evidence>